<dbReference type="FunCoup" id="A0A2R6QM02">
    <property type="interactions" value="3753"/>
</dbReference>
<dbReference type="InterPro" id="IPR008395">
    <property type="entry name" value="Agenet-like_dom"/>
</dbReference>
<dbReference type="OMA" id="KPICIND"/>
<dbReference type="AlphaFoldDB" id="A0A2R6QM02"/>
<dbReference type="PROSITE" id="PS51038">
    <property type="entry name" value="BAH"/>
    <property type="match status" value="1"/>
</dbReference>
<dbReference type="InterPro" id="IPR014002">
    <property type="entry name" value="Agenet_dom_plant"/>
</dbReference>
<proteinExistence type="predicted"/>
<dbReference type="InterPro" id="IPR043151">
    <property type="entry name" value="BAH_sf"/>
</dbReference>
<gene>
    <name evidence="2" type="ORF">CEY00_Acc17527</name>
</gene>
<dbReference type="InterPro" id="IPR001025">
    <property type="entry name" value="BAH_dom"/>
</dbReference>
<dbReference type="InParanoid" id="A0A2R6QM02"/>
<dbReference type="EMBL" id="NKQK01000015">
    <property type="protein sequence ID" value="PSS10432.1"/>
    <property type="molecule type" value="Genomic_DNA"/>
</dbReference>
<dbReference type="Gramene" id="PSS10432">
    <property type="protein sequence ID" value="PSS10432"/>
    <property type="gene ID" value="CEY00_Acc17527"/>
</dbReference>
<dbReference type="CDD" id="cd20405">
    <property type="entry name" value="Tudor_Agenet_AtDUF_rpt1_3"/>
    <property type="match status" value="1"/>
</dbReference>
<sequence>MSADNNVFVAWEEHILSQEKGNRVVHFLLKNERGESVLAVVGTERSVRHMIYVVADEYLQVYGSEGFTNASTKWRARRQVVDWLTTMVSKHRPPLDISNMQTSESIQAQGFQGHSMAGISALQTHVTDFMVPRRLKVQNSDIVWSGVTWICSKQLRHYPAFCRNGTTIAVHSFVFIMAEEESDYVGYLEDLYEDKKGQKKVKVRWFHHSREINGVIPQLNPHPREVFITSHVQVISAECIDGPATVLTPKHYEKCEAIVSHTSSAGIHMCFRQFVNNKVKPFSLSKLQGYLNQAILSSLDCLIISKQRTKGHKSNGEDDDYFAHDGHAGQGAKRNRSCGENDTGSCGAMKAISGNQITQSEPTCKKLRIKLSRREPSSIKLVGPEALSHASFKVDEKIELLCQDSGIRGCWFRCKVLQTSPKRLKVQYVDVQNTVESGNLEEWVPAARVAAPDKLGMRCSGRLTIRPWPPEDSPDCSVEVGAPVDAWWSDGWWEGIVMGVDKSENDNLQIYFPGEDRLLTLQRKNIRTSRDFVDNKWLDVKAKPDVLALIPKYPTLAEVSECSHTASADYEVLTTKLEANVEVVKLSSSALSNDQENTDEVHLMKPICINDEDKVDIGGDSGDGCGNEVKPILGLGSANQKYEAVEEMEVIA</sequence>
<dbReference type="PANTHER" id="PTHR31917:SF3">
    <property type="entry name" value="BROMO ADJACENT-LIKE DOMAIN PROTEIN"/>
    <property type="match status" value="1"/>
</dbReference>
<reference evidence="3" key="2">
    <citation type="journal article" date="2018" name="BMC Genomics">
        <title>A manually annotated Actinidia chinensis var. chinensis (kiwifruit) genome highlights the challenges associated with draft genomes and gene prediction in plants.</title>
        <authorList>
            <person name="Pilkington S.M."/>
            <person name="Crowhurst R."/>
            <person name="Hilario E."/>
            <person name="Nardozza S."/>
            <person name="Fraser L."/>
            <person name="Peng Y."/>
            <person name="Gunaseelan K."/>
            <person name="Simpson R."/>
            <person name="Tahir J."/>
            <person name="Deroles S.C."/>
            <person name="Templeton K."/>
            <person name="Luo Z."/>
            <person name="Davy M."/>
            <person name="Cheng C."/>
            <person name="McNeilage M."/>
            <person name="Scaglione D."/>
            <person name="Liu Y."/>
            <person name="Zhang Q."/>
            <person name="Datson P."/>
            <person name="De Silva N."/>
            <person name="Gardiner S.E."/>
            <person name="Bassett H."/>
            <person name="Chagne D."/>
            <person name="McCallum J."/>
            <person name="Dzierzon H."/>
            <person name="Deng C."/>
            <person name="Wang Y.Y."/>
            <person name="Barron L."/>
            <person name="Manako K."/>
            <person name="Bowen J."/>
            <person name="Foster T.M."/>
            <person name="Erridge Z.A."/>
            <person name="Tiffin H."/>
            <person name="Waite C.N."/>
            <person name="Davies K.M."/>
            <person name="Grierson E.P."/>
            <person name="Laing W.A."/>
            <person name="Kirk R."/>
            <person name="Chen X."/>
            <person name="Wood M."/>
            <person name="Montefiori M."/>
            <person name="Brummell D.A."/>
            <person name="Schwinn K.E."/>
            <person name="Catanach A."/>
            <person name="Fullerton C."/>
            <person name="Li D."/>
            <person name="Meiyalaghan S."/>
            <person name="Nieuwenhuizen N."/>
            <person name="Read N."/>
            <person name="Prakash R."/>
            <person name="Hunter D."/>
            <person name="Zhang H."/>
            <person name="McKenzie M."/>
            <person name="Knabel M."/>
            <person name="Harris A."/>
            <person name="Allan A.C."/>
            <person name="Gleave A."/>
            <person name="Chen A."/>
            <person name="Janssen B.J."/>
            <person name="Plunkett B."/>
            <person name="Ampomah-Dwamena C."/>
            <person name="Voogd C."/>
            <person name="Leif D."/>
            <person name="Lafferty D."/>
            <person name="Souleyre E.J.F."/>
            <person name="Varkonyi-Gasic E."/>
            <person name="Gambi F."/>
            <person name="Hanley J."/>
            <person name="Yao J.L."/>
            <person name="Cheung J."/>
            <person name="David K.M."/>
            <person name="Warren B."/>
            <person name="Marsh K."/>
            <person name="Snowden K.C."/>
            <person name="Lin-Wang K."/>
            <person name="Brian L."/>
            <person name="Martinez-Sanchez M."/>
            <person name="Wang M."/>
            <person name="Ileperuma N."/>
            <person name="Macnee N."/>
            <person name="Campin R."/>
            <person name="McAtee P."/>
            <person name="Drummond R.S.M."/>
            <person name="Espley R.V."/>
            <person name="Ireland H.S."/>
            <person name="Wu R."/>
            <person name="Atkinson R.G."/>
            <person name="Karunairetnam S."/>
            <person name="Bulley S."/>
            <person name="Chunkath S."/>
            <person name="Hanley Z."/>
            <person name="Storey R."/>
            <person name="Thrimawithana A.H."/>
            <person name="Thomson S."/>
            <person name="David C."/>
            <person name="Testolin R."/>
            <person name="Huang H."/>
            <person name="Hellens R.P."/>
            <person name="Schaffer R.J."/>
        </authorList>
    </citation>
    <scope>NUCLEOTIDE SEQUENCE [LARGE SCALE GENOMIC DNA]</scope>
    <source>
        <strain evidence="3">cv. Red5</strain>
    </source>
</reference>
<dbReference type="Gene3D" id="2.30.30.490">
    <property type="match status" value="1"/>
</dbReference>
<dbReference type="SMART" id="SM00439">
    <property type="entry name" value="BAH"/>
    <property type="match status" value="1"/>
</dbReference>
<reference evidence="2 3" key="1">
    <citation type="submission" date="2017-07" db="EMBL/GenBank/DDBJ databases">
        <title>An improved, manually edited Actinidia chinensis var. chinensis (kiwifruit) genome highlights the challenges associated with draft genomes and gene prediction in plants.</title>
        <authorList>
            <person name="Pilkington S."/>
            <person name="Crowhurst R."/>
            <person name="Hilario E."/>
            <person name="Nardozza S."/>
            <person name="Fraser L."/>
            <person name="Peng Y."/>
            <person name="Gunaseelan K."/>
            <person name="Simpson R."/>
            <person name="Tahir J."/>
            <person name="Deroles S."/>
            <person name="Templeton K."/>
            <person name="Luo Z."/>
            <person name="Davy M."/>
            <person name="Cheng C."/>
            <person name="Mcneilage M."/>
            <person name="Scaglione D."/>
            <person name="Liu Y."/>
            <person name="Zhang Q."/>
            <person name="Datson P."/>
            <person name="De Silva N."/>
            <person name="Gardiner S."/>
            <person name="Bassett H."/>
            <person name="Chagne D."/>
            <person name="Mccallum J."/>
            <person name="Dzierzon H."/>
            <person name="Deng C."/>
            <person name="Wang Y.-Y."/>
            <person name="Barron N."/>
            <person name="Manako K."/>
            <person name="Bowen J."/>
            <person name="Foster T."/>
            <person name="Erridge Z."/>
            <person name="Tiffin H."/>
            <person name="Waite C."/>
            <person name="Davies K."/>
            <person name="Grierson E."/>
            <person name="Laing W."/>
            <person name="Kirk R."/>
            <person name="Chen X."/>
            <person name="Wood M."/>
            <person name="Montefiori M."/>
            <person name="Brummell D."/>
            <person name="Schwinn K."/>
            <person name="Catanach A."/>
            <person name="Fullerton C."/>
            <person name="Li D."/>
            <person name="Meiyalaghan S."/>
            <person name="Nieuwenhuizen N."/>
            <person name="Read N."/>
            <person name="Prakash R."/>
            <person name="Hunter D."/>
            <person name="Zhang H."/>
            <person name="Mckenzie M."/>
            <person name="Knabel M."/>
            <person name="Harris A."/>
            <person name="Allan A."/>
            <person name="Chen A."/>
            <person name="Janssen B."/>
            <person name="Plunkett B."/>
            <person name="Dwamena C."/>
            <person name="Voogd C."/>
            <person name="Leif D."/>
            <person name="Lafferty D."/>
            <person name="Souleyre E."/>
            <person name="Varkonyi-Gasic E."/>
            <person name="Gambi F."/>
            <person name="Hanley J."/>
            <person name="Yao J.-L."/>
            <person name="Cheung J."/>
            <person name="David K."/>
            <person name="Warren B."/>
            <person name="Marsh K."/>
            <person name="Snowden K."/>
            <person name="Lin-Wang K."/>
            <person name="Brian L."/>
            <person name="Martinez-Sanchez M."/>
            <person name="Wang M."/>
            <person name="Ileperuma N."/>
            <person name="Macnee N."/>
            <person name="Campin R."/>
            <person name="Mcatee P."/>
            <person name="Drummond R."/>
            <person name="Espley R."/>
            <person name="Ireland H."/>
            <person name="Wu R."/>
            <person name="Atkinson R."/>
            <person name="Karunairetnam S."/>
            <person name="Bulley S."/>
            <person name="Chunkath S."/>
            <person name="Hanley Z."/>
            <person name="Storey R."/>
            <person name="Thrimawithana A."/>
            <person name="Thomson S."/>
            <person name="David C."/>
            <person name="Testolin R."/>
        </authorList>
    </citation>
    <scope>NUCLEOTIDE SEQUENCE [LARGE SCALE GENOMIC DNA]</scope>
    <source>
        <strain evidence="3">cv. Red5</strain>
        <tissue evidence="2">Young leaf</tissue>
    </source>
</reference>
<dbReference type="GO" id="GO:0003682">
    <property type="term" value="F:chromatin binding"/>
    <property type="evidence" value="ECO:0007669"/>
    <property type="project" value="InterPro"/>
</dbReference>
<dbReference type="PANTHER" id="PTHR31917">
    <property type="entry name" value="AGENET DOMAIN-CONTAINING PROTEIN-RELATED"/>
    <property type="match status" value="1"/>
</dbReference>
<dbReference type="STRING" id="1590841.A0A2R6QM02"/>
<comment type="caution">
    <text evidence="2">The sequence shown here is derived from an EMBL/GenBank/DDBJ whole genome shotgun (WGS) entry which is preliminary data.</text>
</comment>
<keyword evidence="3" id="KW-1185">Reference proteome</keyword>
<evidence type="ECO:0000313" key="2">
    <source>
        <dbReference type="EMBL" id="PSS10432.1"/>
    </source>
</evidence>
<accession>A0A2R6QM02</accession>
<dbReference type="CDD" id="cd04721">
    <property type="entry name" value="BAH_plant_1"/>
    <property type="match status" value="1"/>
</dbReference>
<feature type="domain" description="BAH" evidence="1">
    <location>
        <begin position="166"/>
        <end position="285"/>
    </location>
</feature>
<name>A0A2R6QM02_ACTCC</name>
<dbReference type="Pfam" id="PF05641">
    <property type="entry name" value="Agenet"/>
    <property type="match status" value="1"/>
</dbReference>
<organism evidence="2 3">
    <name type="scientific">Actinidia chinensis var. chinensis</name>
    <name type="common">Chinese soft-hair kiwi</name>
    <dbReference type="NCBI Taxonomy" id="1590841"/>
    <lineage>
        <taxon>Eukaryota</taxon>
        <taxon>Viridiplantae</taxon>
        <taxon>Streptophyta</taxon>
        <taxon>Embryophyta</taxon>
        <taxon>Tracheophyta</taxon>
        <taxon>Spermatophyta</taxon>
        <taxon>Magnoliopsida</taxon>
        <taxon>eudicotyledons</taxon>
        <taxon>Gunneridae</taxon>
        <taxon>Pentapetalae</taxon>
        <taxon>asterids</taxon>
        <taxon>Ericales</taxon>
        <taxon>Actinidiaceae</taxon>
        <taxon>Actinidia</taxon>
    </lineage>
</organism>
<evidence type="ECO:0000313" key="3">
    <source>
        <dbReference type="Proteomes" id="UP000241394"/>
    </source>
</evidence>
<dbReference type="OrthoDB" id="1883212at2759"/>
<dbReference type="Pfam" id="PF01426">
    <property type="entry name" value="BAH"/>
    <property type="match status" value="1"/>
</dbReference>
<protein>
    <submittedName>
        <fullName evidence="2">DUF724 domain-containing protein</fullName>
    </submittedName>
</protein>
<dbReference type="SMART" id="SM00743">
    <property type="entry name" value="Agenet"/>
    <property type="match status" value="2"/>
</dbReference>
<dbReference type="Proteomes" id="UP000241394">
    <property type="component" value="Chromosome LG15"/>
</dbReference>
<evidence type="ECO:0000259" key="1">
    <source>
        <dbReference type="PROSITE" id="PS51038"/>
    </source>
</evidence>